<evidence type="ECO:0000313" key="2">
    <source>
        <dbReference type="EMBL" id="CAM75893.1"/>
    </source>
</evidence>
<name>A4TZ36_9PROT</name>
<reference evidence="2" key="1">
    <citation type="journal article" date="2007" name="J. Bacteriol.">
        <title>Comparative genome analysis of four magnetotactic bacteria reveals a complex set of group-specific genes implicated in magnetosome biomineralization and function.</title>
        <authorList>
            <person name="Richter M."/>
            <person name="Kube M."/>
            <person name="Bazylinski D.A."/>
            <person name="Lombardot T."/>
            <person name="Gloeckner F.O."/>
            <person name="Reinhardt R."/>
            <person name="Schueler D."/>
        </authorList>
    </citation>
    <scope>NUCLEOTIDE SEQUENCE</scope>
    <source>
        <strain evidence="2">MSR-1</strain>
    </source>
</reference>
<accession>A4TZ36</accession>
<protein>
    <submittedName>
        <fullName evidence="2">Hemerythrin</fullName>
    </submittedName>
</protein>
<dbReference type="AlphaFoldDB" id="A4TZ36"/>
<gene>
    <name evidence="2" type="ORF">MGR_2269</name>
</gene>
<feature type="region of interest" description="Disordered" evidence="1">
    <location>
        <begin position="129"/>
        <end position="156"/>
    </location>
</feature>
<sequence>MSQQPRDNKTFETKVSNLINATRHLEVPQILLLRRLTMADPESLKWANIRELDVVFSVILGKAVERLGVDALRQARDKNFETLLPQDVNHRDEDLRVLTAVATPLLGPAPPQVSEQELLLSRLLSMGPATAKKPTTRQSSTIKEPPPLFAAQLGPDSERLMPGSDNRMTLDSDEKTYTDFPTLFDDAICSYTRKVLSLLQVKGDIKPGRRPFAMAPEFAACYEEVLRRFVLPPMRSSRHIQQLGINYNWADVGGGKLIEIIQGGEVNNPVLHNWDNRWGAFRTVKGKKPKPEDDPWPLFREDATKSGYLPPDEDSIRLMQDIVRFETDSIAKAWRELAQLYEQEFTPNARQEQAREGAFRDGLMKWISKLPEGIGELLAIKAYYLFPRIDGTFVRRLLTNFGRTDNERRRAAPILNDFILNMGE</sequence>
<organism evidence="2">
    <name type="scientific">Magnetospirillum gryphiswaldense</name>
    <dbReference type="NCBI Taxonomy" id="55518"/>
    <lineage>
        <taxon>Bacteria</taxon>
        <taxon>Pseudomonadati</taxon>
        <taxon>Pseudomonadota</taxon>
        <taxon>Alphaproteobacteria</taxon>
        <taxon>Rhodospirillales</taxon>
        <taxon>Rhodospirillaceae</taxon>
        <taxon>Magnetospirillum</taxon>
    </lineage>
</organism>
<proteinExistence type="predicted"/>
<evidence type="ECO:0000256" key="1">
    <source>
        <dbReference type="SAM" id="MobiDB-lite"/>
    </source>
</evidence>
<dbReference type="EMBL" id="CU459003">
    <property type="protein sequence ID" value="CAM75893.1"/>
    <property type="molecule type" value="Genomic_DNA"/>
</dbReference>
<dbReference type="RefSeq" id="WP_024079743.1">
    <property type="nucleotide sequence ID" value="NZ_CP027527.1"/>
</dbReference>